<accession>A0ACC3JRF9</accession>
<name>A0ACC3JRF9_EUCGR</name>
<dbReference type="EMBL" id="CM064442">
    <property type="protein sequence ID" value="KAK3416646.1"/>
    <property type="molecule type" value="Genomic_DNA"/>
</dbReference>
<sequence length="192" mass="21027">MPRHEIGSVVTEVGTKVTKFKIGDRVGIGCMIGSCDNCANCGDNLENYFLEMVPIHGGKFSPNNDREDFNGTINYGCFSDIMVHFVFKFPNNMRLNGGAPLFCAGITVYSPLRYYGLDKPKVHIGMVGLDGLGHMAVKFAKAMGLRVTVINTSPSKKEEAINHLGANAFLVSHDAEQMQECYVPASYFLTCT</sequence>
<evidence type="ECO:0000313" key="2">
    <source>
        <dbReference type="Proteomes" id="UP000030711"/>
    </source>
</evidence>
<reference evidence="1 2" key="1">
    <citation type="journal article" date="2014" name="Nature">
        <title>The genome of Eucalyptus grandis.</title>
        <authorList>
            <person name="Myburg A.A."/>
            <person name="Grattapaglia D."/>
            <person name="Tuskan G.A."/>
            <person name="Hellsten U."/>
            <person name="Hayes R.D."/>
            <person name="Grimwood J."/>
            <person name="Jenkins J."/>
            <person name="Lindquist E."/>
            <person name="Tice H."/>
            <person name="Bauer D."/>
            <person name="Goodstein D.M."/>
            <person name="Dubchak I."/>
            <person name="Poliakov A."/>
            <person name="Mizrachi E."/>
            <person name="Kullan A.R."/>
            <person name="Hussey S.G."/>
            <person name="Pinard D."/>
            <person name="van der Merwe K."/>
            <person name="Singh P."/>
            <person name="van Jaarsveld I."/>
            <person name="Silva-Junior O.B."/>
            <person name="Togawa R.C."/>
            <person name="Pappas M.R."/>
            <person name="Faria D.A."/>
            <person name="Sansaloni C.P."/>
            <person name="Petroli C.D."/>
            <person name="Yang X."/>
            <person name="Ranjan P."/>
            <person name="Tschaplinski T.J."/>
            <person name="Ye C.Y."/>
            <person name="Li T."/>
            <person name="Sterck L."/>
            <person name="Vanneste K."/>
            <person name="Murat F."/>
            <person name="Soler M."/>
            <person name="Clemente H.S."/>
            <person name="Saidi N."/>
            <person name="Cassan-Wang H."/>
            <person name="Dunand C."/>
            <person name="Hefer C.A."/>
            <person name="Bornberg-Bauer E."/>
            <person name="Kersting A.R."/>
            <person name="Vining K."/>
            <person name="Amarasinghe V."/>
            <person name="Ranik M."/>
            <person name="Naithani S."/>
            <person name="Elser J."/>
            <person name="Boyd A.E."/>
            <person name="Liston A."/>
            <person name="Spatafora J.W."/>
            <person name="Dharmwardhana P."/>
            <person name="Raja R."/>
            <person name="Sullivan C."/>
            <person name="Romanel E."/>
            <person name="Alves-Ferreira M."/>
            <person name="Kulheim C."/>
            <person name="Foley W."/>
            <person name="Carocha V."/>
            <person name="Paiva J."/>
            <person name="Kudrna D."/>
            <person name="Brommonschenkel S.H."/>
            <person name="Pasquali G."/>
            <person name="Byrne M."/>
            <person name="Rigault P."/>
            <person name="Tibbits J."/>
            <person name="Spokevicius A."/>
            <person name="Jones R.C."/>
            <person name="Steane D.A."/>
            <person name="Vaillancourt R.E."/>
            <person name="Potts B.M."/>
            <person name="Joubert F."/>
            <person name="Barry K."/>
            <person name="Pappas G.J."/>
            <person name="Strauss S.H."/>
            <person name="Jaiswal P."/>
            <person name="Grima-Pettenati J."/>
            <person name="Salse J."/>
            <person name="Van de Peer Y."/>
            <person name="Rokhsar D.S."/>
            <person name="Schmutz J."/>
        </authorList>
    </citation>
    <scope>NUCLEOTIDE SEQUENCE [LARGE SCALE GENOMIC DNA]</scope>
    <source>
        <strain evidence="2">cv. BRASUZ1</strain>
        <tissue evidence="1">Leaf extractions</tissue>
    </source>
</reference>
<dbReference type="Proteomes" id="UP000030711">
    <property type="component" value="Chromosome 8"/>
</dbReference>
<comment type="caution">
    <text evidence="1">The sequence shown here is derived from an EMBL/GenBank/DDBJ whole genome shotgun (WGS) entry which is preliminary data.</text>
</comment>
<gene>
    <name evidence="1" type="ORF">EUGRSUZ_H02411</name>
</gene>
<keyword evidence="2" id="KW-1185">Reference proteome</keyword>
<protein>
    <submittedName>
        <fullName evidence="1">Uncharacterized protein</fullName>
    </submittedName>
</protein>
<evidence type="ECO:0000313" key="1">
    <source>
        <dbReference type="EMBL" id="KAK3416646.1"/>
    </source>
</evidence>
<organism evidence="1 2">
    <name type="scientific">Eucalyptus grandis</name>
    <name type="common">Flooded gum</name>
    <dbReference type="NCBI Taxonomy" id="71139"/>
    <lineage>
        <taxon>Eukaryota</taxon>
        <taxon>Viridiplantae</taxon>
        <taxon>Streptophyta</taxon>
        <taxon>Embryophyta</taxon>
        <taxon>Tracheophyta</taxon>
        <taxon>Spermatophyta</taxon>
        <taxon>Magnoliopsida</taxon>
        <taxon>eudicotyledons</taxon>
        <taxon>Gunneridae</taxon>
        <taxon>Pentapetalae</taxon>
        <taxon>rosids</taxon>
        <taxon>malvids</taxon>
        <taxon>Myrtales</taxon>
        <taxon>Myrtaceae</taxon>
        <taxon>Myrtoideae</taxon>
        <taxon>Eucalypteae</taxon>
        <taxon>Eucalyptus</taxon>
    </lineage>
</organism>
<proteinExistence type="predicted"/>